<sequence length="417" mass="45219">MKRAPAIILCLAGMATGIVAGRMLAHPSASAEKETASSTPRESTGPIKQQKHDLNTLIKWQSRLADSPNPDAQRELERMNAPALRDLITRMTAVFSDSRNPDWQAARQVIVMASVELFRRDGEAALEWAASIDGDRELMLASMLEDAAFDSPDLAKHWIERMSGADQFHKSWAGGVVSRAIAGATSRGADDLLRLRASYGDLLGDIAFAPGPFPPGFEFQKLFTSLGNEIQLTAMVQYWTATDREAAWKSVKESIDSGGKGIRYLNGLFTGVAALEGSDSATKWLIPRIQALPENIRPEAITTLSQYGILSAESVSSVMASLTQEEDRIAFAKQLVTINNTSTGQDLAALRGLSSDAARSVVLLAAAGTFSEAMATAQPRHAKAFRTYFRKTMEALDLPKDSQAEVMKVLESQGTTR</sequence>
<evidence type="ECO:0000313" key="3">
    <source>
        <dbReference type="EMBL" id="MEK7951573.1"/>
    </source>
</evidence>
<keyword evidence="4" id="KW-1185">Reference proteome</keyword>
<gene>
    <name evidence="3" type="ORF">WKV53_13740</name>
</gene>
<evidence type="ECO:0000256" key="2">
    <source>
        <dbReference type="SAM" id="SignalP"/>
    </source>
</evidence>
<name>A0ABU9AVL7_9BACT</name>
<accession>A0ABU9AVL7</accession>
<reference evidence="3 4" key="1">
    <citation type="submission" date="2024-04" db="EMBL/GenBank/DDBJ databases">
        <title>Luteolibacter sp. isolated from soil.</title>
        <authorList>
            <person name="An J."/>
        </authorList>
    </citation>
    <scope>NUCLEOTIDE SEQUENCE [LARGE SCALE GENOMIC DNA]</scope>
    <source>
        <strain evidence="3 4">Y139</strain>
    </source>
</reference>
<feature type="chain" id="PRO_5045963122" description="HEAT repeat domain-containing protein" evidence="2">
    <location>
        <begin position="21"/>
        <end position="417"/>
    </location>
</feature>
<proteinExistence type="predicted"/>
<dbReference type="Proteomes" id="UP001371305">
    <property type="component" value="Unassembled WGS sequence"/>
</dbReference>
<evidence type="ECO:0000256" key="1">
    <source>
        <dbReference type="SAM" id="MobiDB-lite"/>
    </source>
</evidence>
<dbReference type="EMBL" id="JBBUKT010000005">
    <property type="protein sequence ID" value="MEK7951573.1"/>
    <property type="molecule type" value="Genomic_DNA"/>
</dbReference>
<organism evidence="3 4">
    <name type="scientific">Luteolibacter soli</name>
    <dbReference type="NCBI Taxonomy" id="3135280"/>
    <lineage>
        <taxon>Bacteria</taxon>
        <taxon>Pseudomonadati</taxon>
        <taxon>Verrucomicrobiota</taxon>
        <taxon>Verrucomicrobiia</taxon>
        <taxon>Verrucomicrobiales</taxon>
        <taxon>Verrucomicrobiaceae</taxon>
        <taxon>Luteolibacter</taxon>
    </lineage>
</organism>
<evidence type="ECO:0008006" key="5">
    <source>
        <dbReference type="Google" id="ProtNLM"/>
    </source>
</evidence>
<keyword evidence="2" id="KW-0732">Signal</keyword>
<dbReference type="RefSeq" id="WP_341405194.1">
    <property type="nucleotide sequence ID" value="NZ_JBBUKT010000005.1"/>
</dbReference>
<feature type="signal peptide" evidence="2">
    <location>
        <begin position="1"/>
        <end position="20"/>
    </location>
</feature>
<feature type="region of interest" description="Disordered" evidence="1">
    <location>
        <begin position="29"/>
        <end position="51"/>
    </location>
</feature>
<protein>
    <recommendedName>
        <fullName evidence="5">HEAT repeat domain-containing protein</fullName>
    </recommendedName>
</protein>
<comment type="caution">
    <text evidence="3">The sequence shown here is derived from an EMBL/GenBank/DDBJ whole genome shotgun (WGS) entry which is preliminary data.</text>
</comment>
<evidence type="ECO:0000313" key="4">
    <source>
        <dbReference type="Proteomes" id="UP001371305"/>
    </source>
</evidence>